<proteinExistence type="predicted"/>
<reference evidence="2" key="1">
    <citation type="submission" date="2020-05" db="EMBL/GenBank/DDBJ databases">
        <authorList>
            <person name="Chiriac C."/>
            <person name="Salcher M."/>
            <person name="Ghai R."/>
            <person name="Kavagutti S V."/>
        </authorList>
    </citation>
    <scope>NUCLEOTIDE SEQUENCE</scope>
</reference>
<protein>
    <submittedName>
        <fullName evidence="2">Unannotated protein</fullName>
    </submittedName>
</protein>
<feature type="region of interest" description="Disordered" evidence="1">
    <location>
        <begin position="211"/>
        <end position="236"/>
    </location>
</feature>
<dbReference type="AlphaFoldDB" id="A0A6J6G0Q8"/>
<accession>A0A6J6G0Q8</accession>
<name>A0A6J6G0Q8_9ZZZZ</name>
<organism evidence="2">
    <name type="scientific">freshwater metagenome</name>
    <dbReference type="NCBI Taxonomy" id="449393"/>
    <lineage>
        <taxon>unclassified sequences</taxon>
        <taxon>metagenomes</taxon>
        <taxon>ecological metagenomes</taxon>
    </lineage>
</organism>
<dbReference type="EMBL" id="CAEZTS010000220">
    <property type="protein sequence ID" value="CAB4594806.1"/>
    <property type="molecule type" value="Genomic_DNA"/>
</dbReference>
<evidence type="ECO:0000313" key="2">
    <source>
        <dbReference type="EMBL" id="CAB4594806.1"/>
    </source>
</evidence>
<evidence type="ECO:0000256" key="1">
    <source>
        <dbReference type="SAM" id="MobiDB-lite"/>
    </source>
</evidence>
<gene>
    <name evidence="2" type="ORF">UFOPK1722_01826</name>
</gene>
<sequence>MLPAHLVGPFQGRLRLSIAASVCEDDVNGSVRSQGEDHVEVRCRCRGRGSRFLRHVPAEATARCGVLASGPRGRRRRRRHLVLEPLPRRPLRHLHHRLPVHVGPRAARTVDVVREARGPTRDPGIRAVRRQEARPLFRHRLRRAREPRCVGRRHQALVRPHVHRRDHHLSSLRDGHRMSLGAQGTRHPRRRAFPRWRVRHWSLAPRRSRLHGEEGGRHRYRILGHPVHPPHRRAGR</sequence>
<feature type="compositionally biased region" description="Basic residues" evidence="1">
    <location>
        <begin position="218"/>
        <end position="236"/>
    </location>
</feature>